<dbReference type="EMBL" id="DVHU01000060">
    <property type="protein sequence ID" value="HIR93070.1"/>
    <property type="molecule type" value="Genomic_DNA"/>
</dbReference>
<dbReference type="InterPro" id="IPR011006">
    <property type="entry name" value="CheY-like_superfamily"/>
</dbReference>
<proteinExistence type="predicted"/>
<dbReference type="PANTHER" id="PTHR37299">
    <property type="entry name" value="TRANSCRIPTIONAL REGULATOR-RELATED"/>
    <property type="match status" value="1"/>
</dbReference>
<dbReference type="PROSITE" id="PS50930">
    <property type="entry name" value="HTH_LYTTR"/>
    <property type="match status" value="1"/>
</dbReference>
<sequence length="238" mass="28054">MIRIAICDDQEEARRAMERQIIQIQSRENLELDLYLCGNAGQLLEAVKTYHPDLVLLDIEMEGRDGLETAAELGVLEEKLKVLFVTNLEYLVFEALKLHPYGFVRKSRLQEDMDRYMQDFLEEYRKDHELCSFDGKENTIEILPGEISYLETYGHQVILHRTDGSMLELKARTTSLDRLEERLSRLGFIRCHKSYLVNCREIYAIGNDRLELRKGDSLPVSHRRIAQVKREFMEWKRK</sequence>
<feature type="domain" description="Response regulatory" evidence="4">
    <location>
        <begin position="3"/>
        <end position="121"/>
    </location>
</feature>
<reference evidence="6" key="2">
    <citation type="journal article" date="2021" name="PeerJ">
        <title>Extensive microbial diversity within the chicken gut microbiome revealed by metagenomics and culture.</title>
        <authorList>
            <person name="Gilroy R."/>
            <person name="Ravi A."/>
            <person name="Getino M."/>
            <person name="Pursley I."/>
            <person name="Horton D.L."/>
            <person name="Alikhan N.F."/>
            <person name="Baker D."/>
            <person name="Gharbi K."/>
            <person name="Hall N."/>
            <person name="Watson M."/>
            <person name="Adriaenssens E.M."/>
            <person name="Foster-Nyarko E."/>
            <person name="Jarju S."/>
            <person name="Secka A."/>
            <person name="Antonio M."/>
            <person name="Oren A."/>
            <person name="Chaudhuri R.R."/>
            <person name="La Ragione R."/>
            <person name="Hildebrand F."/>
            <person name="Pallen M.J."/>
        </authorList>
    </citation>
    <scope>NUCLEOTIDE SEQUENCE</scope>
    <source>
        <strain evidence="6">ChiSxjej1B13-7041</strain>
    </source>
</reference>
<evidence type="ECO:0000256" key="1">
    <source>
        <dbReference type="ARBA" id="ARBA00018672"/>
    </source>
</evidence>
<feature type="domain" description="HTH LytTR-type" evidence="5">
    <location>
        <begin position="136"/>
        <end position="234"/>
    </location>
</feature>
<dbReference type="GO" id="GO:0003677">
    <property type="term" value="F:DNA binding"/>
    <property type="evidence" value="ECO:0007669"/>
    <property type="project" value="InterPro"/>
</dbReference>
<organism evidence="6 7">
    <name type="scientific">Candidatus Egerieimonas intestinavium</name>
    <dbReference type="NCBI Taxonomy" id="2840777"/>
    <lineage>
        <taxon>Bacteria</taxon>
        <taxon>Bacillati</taxon>
        <taxon>Bacillota</taxon>
        <taxon>Clostridia</taxon>
        <taxon>Lachnospirales</taxon>
        <taxon>Lachnospiraceae</taxon>
        <taxon>Lachnospiraceae incertae sedis</taxon>
        <taxon>Candidatus Egerieimonas</taxon>
    </lineage>
</organism>
<dbReference type="AlphaFoldDB" id="A0A9D1JFT5"/>
<protein>
    <recommendedName>
        <fullName evidence="1">Stage 0 sporulation protein A homolog</fullName>
    </recommendedName>
</protein>
<dbReference type="InterPro" id="IPR001789">
    <property type="entry name" value="Sig_transdc_resp-reg_receiver"/>
</dbReference>
<evidence type="ECO:0000256" key="3">
    <source>
        <dbReference type="PROSITE-ProRule" id="PRU00169"/>
    </source>
</evidence>
<reference evidence="6" key="1">
    <citation type="submission" date="2020-10" db="EMBL/GenBank/DDBJ databases">
        <authorList>
            <person name="Gilroy R."/>
        </authorList>
    </citation>
    <scope>NUCLEOTIDE SEQUENCE</scope>
    <source>
        <strain evidence="6">ChiSxjej1B13-7041</strain>
    </source>
</reference>
<evidence type="ECO:0000313" key="6">
    <source>
        <dbReference type="EMBL" id="HIR93070.1"/>
    </source>
</evidence>
<dbReference type="SMART" id="SM00850">
    <property type="entry name" value="LytTR"/>
    <property type="match status" value="1"/>
</dbReference>
<evidence type="ECO:0000313" key="7">
    <source>
        <dbReference type="Proteomes" id="UP000886841"/>
    </source>
</evidence>
<comment type="function">
    <text evidence="2">May play the central regulatory role in sporulation. It may be an element of the effector pathway responsible for the activation of sporulation genes in response to nutritional stress. Spo0A may act in concert with spo0H (a sigma factor) to control the expression of some genes that are critical to the sporulation process.</text>
</comment>
<dbReference type="InterPro" id="IPR007492">
    <property type="entry name" value="LytTR_DNA-bd_dom"/>
</dbReference>
<dbReference type="SMART" id="SM00448">
    <property type="entry name" value="REC"/>
    <property type="match status" value="1"/>
</dbReference>
<dbReference type="InterPro" id="IPR046947">
    <property type="entry name" value="LytR-like"/>
</dbReference>
<comment type="caution">
    <text evidence="6">The sequence shown here is derived from an EMBL/GenBank/DDBJ whole genome shotgun (WGS) entry which is preliminary data.</text>
</comment>
<dbReference type="Pfam" id="PF04397">
    <property type="entry name" value="LytTR"/>
    <property type="match status" value="1"/>
</dbReference>
<evidence type="ECO:0000259" key="4">
    <source>
        <dbReference type="PROSITE" id="PS50110"/>
    </source>
</evidence>
<dbReference type="Gene3D" id="3.40.50.2300">
    <property type="match status" value="1"/>
</dbReference>
<keyword evidence="3" id="KW-0597">Phosphoprotein</keyword>
<dbReference type="Proteomes" id="UP000886841">
    <property type="component" value="Unassembled WGS sequence"/>
</dbReference>
<dbReference type="PANTHER" id="PTHR37299:SF1">
    <property type="entry name" value="STAGE 0 SPORULATION PROTEIN A HOMOLOG"/>
    <property type="match status" value="1"/>
</dbReference>
<accession>A0A9D1JFT5</accession>
<evidence type="ECO:0000256" key="2">
    <source>
        <dbReference type="ARBA" id="ARBA00024867"/>
    </source>
</evidence>
<dbReference type="Pfam" id="PF00072">
    <property type="entry name" value="Response_reg"/>
    <property type="match status" value="1"/>
</dbReference>
<feature type="modified residue" description="4-aspartylphosphate" evidence="3">
    <location>
        <position position="58"/>
    </location>
</feature>
<gene>
    <name evidence="6" type="ORF">IAB98_06600</name>
</gene>
<dbReference type="PROSITE" id="PS50110">
    <property type="entry name" value="RESPONSE_REGULATORY"/>
    <property type="match status" value="1"/>
</dbReference>
<dbReference type="GO" id="GO:0000156">
    <property type="term" value="F:phosphorelay response regulator activity"/>
    <property type="evidence" value="ECO:0007669"/>
    <property type="project" value="InterPro"/>
</dbReference>
<evidence type="ECO:0000259" key="5">
    <source>
        <dbReference type="PROSITE" id="PS50930"/>
    </source>
</evidence>
<name>A0A9D1JFT5_9FIRM</name>
<dbReference type="Gene3D" id="2.40.50.1020">
    <property type="entry name" value="LytTr DNA-binding domain"/>
    <property type="match status" value="1"/>
</dbReference>
<dbReference type="SUPFAM" id="SSF52172">
    <property type="entry name" value="CheY-like"/>
    <property type="match status" value="1"/>
</dbReference>